<accession>A0A0N4VF71</accession>
<dbReference type="InterPro" id="IPR005888">
    <property type="entry name" value="dTDP_Gluc_deHydtase"/>
</dbReference>
<dbReference type="EMBL" id="UXUI01009613">
    <property type="protein sequence ID" value="VDD94042.1"/>
    <property type="molecule type" value="Genomic_DNA"/>
</dbReference>
<comment type="catalytic activity">
    <reaction evidence="1">
        <text>dTDP-alpha-D-glucose = dTDP-4-dehydro-6-deoxy-alpha-D-glucose + H2O</text>
        <dbReference type="Rhea" id="RHEA:17221"/>
        <dbReference type="ChEBI" id="CHEBI:15377"/>
        <dbReference type="ChEBI" id="CHEBI:57477"/>
        <dbReference type="ChEBI" id="CHEBI:57649"/>
        <dbReference type="EC" id="4.2.1.46"/>
    </reaction>
</comment>
<proteinExistence type="inferred from homology"/>
<sequence length="341" mass="39362">MWQPVSILVTGGCGFIGSNFVNYIFDKWPNSKLVIIDKLDKKSGGTEKNIFEHIRHSARYKFVKACLSDKQMIVDVLRTFQVDTVLHFAAITHVDQSFSERVSTINTNILGTVNLLEAISFDYNGVKRFLHVSTDEVYGDSANCDTPKNEKSLMDPTNPYSASKAACELILNAYRHSYKIPSLLVRMNNVYGPRQVCSKLIPKFILLAIEGKPYPLYGDGQHVRSWIYIDDCTEAIKRVVEDGRIGEIYNIGTDFEITNYSVTLQIHEQIQKFYQRESTSPQFKKIADRPYHDRRYYIDTRKINNELNWSCKVPFREGLQKTIKYYIEKYSNTRINTSIRG</sequence>
<dbReference type="GO" id="GO:0009225">
    <property type="term" value="P:nucleotide-sugar metabolic process"/>
    <property type="evidence" value="ECO:0007669"/>
    <property type="project" value="InterPro"/>
</dbReference>
<dbReference type="Proteomes" id="UP000274131">
    <property type="component" value="Unassembled WGS sequence"/>
</dbReference>
<dbReference type="InterPro" id="IPR016040">
    <property type="entry name" value="NAD(P)-bd_dom"/>
</dbReference>
<evidence type="ECO:0000313" key="10">
    <source>
        <dbReference type="Proteomes" id="UP000274131"/>
    </source>
</evidence>
<dbReference type="SUPFAM" id="SSF51735">
    <property type="entry name" value="NAD(P)-binding Rossmann-fold domains"/>
    <property type="match status" value="1"/>
</dbReference>
<dbReference type="InterPro" id="IPR036291">
    <property type="entry name" value="NAD(P)-bd_dom_sf"/>
</dbReference>
<keyword evidence="5" id="KW-0520">NAD</keyword>
<gene>
    <name evidence="9" type="ORF">EVEC_LOCUS8793</name>
</gene>
<reference evidence="9 10" key="2">
    <citation type="submission" date="2018-10" db="EMBL/GenBank/DDBJ databases">
        <authorList>
            <consortium name="Pathogen Informatics"/>
        </authorList>
    </citation>
    <scope>NUCLEOTIDE SEQUENCE [LARGE SCALE GENOMIC DNA]</scope>
</reference>
<keyword evidence="10" id="KW-1185">Reference proteome</keyword>
<dbReference type="GO" id="GO:0008460">
    <property type="term" value="F:dTDP-glucose 4,6-dehydratase activity"/>
    <property type="evidence" value="ECO:0007669"/>
    <property type="project" value="UniProtKB-EC"/>
</dbReference>
<evidence type="ECO:0000256" key="5">
    <source>
        <dbReference type="ARBA" id="ARBA00023027"/>
    </source>
</evidence>
<dbReference type="OrthoDB" id="16464at2759"/>
<dbReference type="WBParaSite" id="EVEC_0000938301-mRNA-1">
    <property type="protein sequence ID" value="EVEC_0000938301-mRNA-1"/>
    <property type="gene ID" value="EVEC_0000938301"/>
</dbReference>
<reference evidence="11" key="1">
    <citation type="submission" date="2017-02" db="UniProtKB">
        <authorList>
            <consortium name="WormBaseParasite"/>
        </authorList>
    </citation>
    <scope>IDENTIFICATION</scope>
</reference>
<evidence type="ECO:0000313" key="11">
    <source>
        <dbReference type="WBParaSite" id="EVEC_0000938301-mRNA-1"/>
    </source>
</evidence>
<evidence type="ECO:0000256" key="2">
    <source>
        <dbReference type="ARBA" id="ARBA00001911"/>
    </source>
</evidence>
<comment type="cofactor">
    <cofactor evidence="2">
        <name>NAD(+)</name>
        <dbReference type="ChEBI" id="CHEBI:57540"/>
    </cofactor>
</comment>
<feature type="domain" description="NAD(P)-binding" evidence="8">
    <location>
        <begin position="8"/>
        <end position="322"/>
    </location>
</feature>
<evidence type="ECO:0000313" key="9">
    <source>
        <dbReference type="EMBL" id="VDD94042.1"/>
    </source>
</evidence>
<evidence type="ECO:0000256" key="6">
    <source>
        <dbReference type="ARBA" id="ARBA00023239"/>
    </source>
</evidence>
<dbReference type="Gene3D" id="3.90.25.10">
    <property type="entry name" value="UDP-galactose 4-epimerase, domain 1"/>
    <property type="match status" value="1"/>
</dbReference>
<dbReference type="EC" id="4.2.1.46" evidence="4"/>
<organism evidence="11">
    <name type="scientific">Enterobius vermicularis</name>
    <name type="common">Human pinworm</name>
    <dbReference type="NCBI Taxonomy" id="51028"/>
    <lineage>
        <taxon>Eukaryota</taxon>
        <taxon>Metazoa</taxon>
        <taxon>Ecdysozoa</taxon>
        <taxon>Nematoda</taxon>
        <taxon>Chromadorea</taxon>
        <taxon>Rhabditida</taxon>
        <taxon>Spirurina</taxon>
        <taxon>Oxyuridomorpha</taxon>
        <taxon>Oxyuroidea</taxon>
        <taxon>Oxyuridae</taxon>
        <taxon>Enterobius</taxon>
    </lineage>
</organism>
<comment type="similarity">
    <text evidence="3">Belongs to the NAD(P)-dependent epimerase/dehydratase family. dTDP-glucose dehydratase subfamily.</text>
</comment>
<dbReference type="Gene3D" id="3.40.50.720">
    <property type="entry name" value="NAD(P)-binding Rossmann-like Domain"/>
    <property type="match status" value="1"/>
</dbReference>
<evidence type="ECO:0000256" key="4">
    <source>
        <dbReference type="ARBA" id="ARBA00011990"/>
    </source>
</evidence>
<evidence type="ECO:0000259" key="8">
    <source>
        <dbReference type="Pfam" id="PF16363"/>
    </source>
</evidence>
<evidence type="ECO:0000256" key="1">
    <source>
        <dbReference type="ARBA" id="ARBA00001539"/>
    </source>
</evidence>
<keyword evidence="6" id="KW-0456">Lyase</keyword>
<dbReference type="Pfam" id="PF16363">
    <property type="entry name" value="GDP_Man_Dehyd"/>
    <property type="match status" value="1"/>
</dbReference>
<evidence type="ECO:0000256" key="7">
    <source>
        <dbReference type="ARBA" id="ARBA00067702"/>
    </source>
</evidence>
<name>A0A0N4VF71_ENTVE</name>
<protein>
    <recommendedName>
        <fullName evidence="7">dTDP-D-glucose 4,6-dehydratase</fullName>
        <ecNumber evidence="4">4.2.1.46</ecNumber>
    </recommendedName>
</protein>
<dbReference type="FunFam" id="3.40.50.720:FF:000304">
    <property type="entry name" value="UDP-glucose 4,6-dehydratase"/>
    <property type="match status" value="1"/>
</dbReference>
<dbReference type="STRING" id="51028.A0A0N4VF71"/>
<evidence type="ECO:0000256" key="3">
    <source>
        <dbReference type="ARBA" id="ARBA00008178"/>
    </source>
</evidence>
<dbReference type="PANTHER" id="PTHR43000">
    <property type="entry name" value="DTDP-D-GLUCOSE 4,6-DEHYDRATASE-RELATED"/>
    <property type="match status" value="1"/>
</dbReference>
<dbReference type="CDD" id="cd05246">
    <property type="entry name" value="dTDP_GD_SDR_e"/>
    <property type="match status" value="1"/>
</dbReference>
<dbReference type="AlphaFoldDB" id="A0A0N4VF71"/>